<accession>A4IK76</accession>
<feature type="domain" description="Thiamine pyrophosphate enzyme central" evidence="4">
    <location>
        <begin position="201"/>
        <end position="335"/>
    </location>
</feature>
<name>A4IK76_GEOTN</name>
<evidence type="ECO:0000256" key="3">
    <source>
        <dbReference type="RuleBase" id="RU362132"/>
    </source>
</evidence>
<dbReference type="CDD" id="cd00568">
    <property type="entry name" value="TPP_enzymes"/>
    <property type="match status" value="1"/>
</dbReference>
<evidence type="ECO:0000259" key="6">
    <source>
        <dbReference type="Pfam" id="PF02776"/>
    </source>
</evidence>
<dbReference type="SUPFAM" id="SSF52467">
    <property type="entry name" value="DHS-like NAD/FAD-binding domain"/>
    <property type="match status" value="1"/>
</dbReference>
<keyword evidence="2 3" id="KW-0786">Thiamine pyrophosphate</keyword>
<dbReference type="Gene3D" id="3.40.50.970">
    <property type="match status" value="2"/>
</dbReference>
<dbReference type="InterPro" id="IPR012000">
    <property type="entry name" value="Thiamin_PyroP_enz_cen_dom"/>
</dbReference>
<dbReference type="PANTHER" id="PTHR18968">
    <property type="entry name" value="THIAMINE PYROPHOSPHATE ENZYMES"/>
    <property type="match status" value="1"/>
</dbReference>
<dbReference type="Pfam" id="PF02776">
    <property type="entry name" value="TPP_enzyme_N"/>
    <property type="match status" value="1"/>
</dbReference>
<dbReference type="PANTHER" id="PTHR18968:SF120">
    <property type="entry name" value="ACETOLACTATE SYNTHASE LARGE SUBUNIT"/>
    <property type="match status" value="1"/>
</dbReference>
<protein>
    <submittedName>
        <fullName evidence="7">Acetolactate synthase large subunit-like protein</fullName>
    </submittedName>
</protein>
<evidence type="ECO:0000259" key="5">
    <source>
        <dbReference type="Pfam" id="PF02775"/>
    </source>
</evidence>
<dbReference type="Proteomes" id="UP000001578">
    <property type="component" value="Chromosome"/>
</dbReference>
<dbReference type="GO" id="GO:0005948">
    <property type="term" value="C:acetolactate synthase complex"/>
    <property type="evidence" value="ECO:0007669"/>
    <property type="project" value="TreeGrafter"/>
</dbReference>
<dbReference type="GO" id="GO:0009099">
    <property type="term" value="P:L-valine biosynthetic process"/>
    <property type="evidence" value="ECO:0007669"/>
    <property type="project" value="TreeGrafter"/>
</dbReference>
<dbReference type="Pfam" id="PF02775">
    <property type="entry name" value="TPP_enzyme_C"/>
    <property type="match status" value="1"/>
</dbReference>
<dbReference type="KEGG" id="gtn:GTNG_0348"/>
<dbReference type="GO" id="GO:0003984">
    <property type="term" value="F:acetolactate synthase activity"/>
    <property type="evidence" value="ECO:0007669"/>
    <property type="project" value="TreeGrafter"/>
</dbReference>
<dbReference type="NCBIfam" id="NF006052">
    <property type="entry name" value="PRK08199.1"/>
    <property type="match status" value="1"/>
</dbReference>
<dbReference type="EMBL" id="CP000557">
    <property type="protein sequence ID" value="ABO65730.1"/>
    <property type="molecule type" value="Genomic_DNA"/>
</dbReference>
<dbReference type="CDD" id="cd07035">
    <property type="entry name" value="TPP_PYR_POX_like"/>
    <property type="match status" value="1"/>
</dbReference>
<dbReference type="GO" id="GO:0009097">
    <property type="term" value="P:isoleucine biosynthetic process"/>
    <property type="evidence" value="ECO:0007669"/>
    <property type="project" value="TreeGrafter"/>
</dbReference>
<dbReference type="Pfam" id="PF00205">
    <property type="entry name" value="TPP_enzyme_M"/>
    <property type="match status" value="1"/>
</dbReference>
<sequence>MGGTAMKKRVMRGLSVPQAIVECLKQERISHLFGVPGESYLPLLDALYDEPTLQFISARHEGGAAFMAEAYAKASGKPGVVLATRGVGASNLAIGVHTARQDSTPLVVLLGQVHRRFRGREGFQEVELDEWFRPLAKWAVEITDPERVPELVQRAFRVAKTGRPGPVVVSIPEDVFASTVAEAVLMTMDVPRPAPADDEVKRIEAALAAARRPLIVAGGGVKRGRAEQALRRVAEQYSLPVVAAFRRHDVFPHDHPLYVGHLGLGAPAAVVETAKQADVILAVGTRLAEVTTQDYTWPLPHQMLIHIDIDEEALGKVFSADIAVAADAHEALCALLGRHIVPTWNEWVLERRQAYEETARLPQPPRNVQEAIIAQLQAQLPDDGMITNDAGNFAGWLHTFFSFKEQHMYIGPTSGAMGYGLPAAIGAKLAHPERPAVSLSGDGGFLMTAAELETASRYGVPVISLVFNNRMYGTIRMYQELQFPGRVVGSGLGEVSFARLARALGANGVTVETADEFAAAFKQALTATKPTVIEVMTEPEQLSVTMRLSDR</sequence>
<dbReference type="FunFam" id="3.40.50.970:FF:000007">
    <property type="entry name" value="Acetolactate synthase"/>
    <property type="match status" value="1"/>
</dbReference>
<evidence type="ECO:0000313" key="8">
    <source>
        <dbReference type="Proteomes" id="UP000001578"/>
    </source>
</evidence>
<dbReference type="InterPro" id="IPR045229">
    <property type="entry name" value="TPP_enz"/>
</dbReference>
<dbReference type="AlphaFoldDB" id="A4IK76"/>
<dbReference type="PROSITE" id="PS00187">
    <property type="entry name" value="TPP_ENZYMES"/>
    <property type="match status" value="1"/>
</dbReference>
<dbReference type="GO" id="GO:0000287">
    <property type="term" value="F:magnesium ion binding"/>
    <property type="evidence" value="ECO:0007669"/>
    <property type="project" value="InterPro"/>
</dbReference>
<dbReference type="InterPro" id="IPR000399">
    <property type="entry name" value="TPP-bd_CS"/>
</dbReference>
<evidence type="ECO:0000256" key="1">
    <source>
        <dbReference type="ARBA" id="ARBA00007812"/>
    </source>
</evidence>
<dbReference type="Gene3D" id="3.40.50.1220">
    <property type="entry name" value="TPP-binding domain"/>
    <property type="match status" value="1"/>
</dbReference>
<evidence type="ECO:0000259" key="4">
    <source>
        <dbReference type="Pfam" id="PF00205"/>
    </source>
</evidence>
<proteinExistence type="inferred from homology"/>
<feature type="domain" description="Thiamine pyrophosphate enzyme TPP-binding" evidence="5">
    <location>
        <begin position="389"/>
        <end position="535"/>
    </location>
</feature>
<evidence type="ECO:0000313" key="7">
    <source>
        <dbReference type="EMBL" id="ABO65730.1"/>
    </source>
</evidence>
<organism evidence="7 8">
    <name type="scientific">Geobacillus thermodenitrificans (strain NG80-2)</name>
    <dbReference type="NCBI Taxonomy" id="420246"/>
    <lineage>
        <taxon>Bacteria</taxon>
        <taxon>Bacillati</taxon>
        <taxon>Bacillota</taxon>
        <taxon>Bacilli</taxon>
        <taxon>Bacillales</taxon>
        <taxon>Anoxybacillaceae</taxon>
        <taxon>Geobacillus</taxon>
    </lineage>
</organism>
<gene>
    <name evidence="7" type="ordered locus">GTNG_0348</name>
</gene>
<dbReference type="SMR" id="A4IK76"/>
<dbReference type="InterPro" id="IPR029035">
    <property type="entry name" value="DHS-like_NAD/FAD-binding_dom"/>
</dbReference>
<dbReference type="InterPro" id="IPR011766">
    <property type="entry name" value="TPP_enzyme_TPP-bd"/>
</dbReference>
<dbReference type="InterPro" id="IPR029061">
    <property type="entry name" value="THDP-binding"/>
</dbReference>
<comment type="similarity">
    <text evidence="1 3">Belongs to the TPP enzyme family.</text>
</comment>
<dbReference type="eggNOG" id="COG0028">
    <property type="taxonomic scope" value="Bacteria"/>
</dbReference>
<evidence type="ECO:0000256" key="2">
    <source>
        <dbReference type="ARBA" id="ARBA00023052"/>
    </source>
</evidence>
<dbReference type="GO" id="GO:0030976">
    <property type="term" value="F:thiamine pyrophosphate binding"/>
    <property type="evidence" value="ECO:0007669"/>
    <property type="project" value="InterPro"/>
</dbReference>
<reference evidence="7 8" key="1">
    <citation type="journal article" date="2007" name="Proc. Natl. Acad. Sci. U.S.A.">
        <title>Genome and proteome of long-chain alkane degrading Geobacillus thermodenitrificans NG80-2 isolated from a deep-subsurface oil reservoir.</title>
        <authorList>
            <person name="Feng L."/>
            <person name="Wang W."/>
            <person name="Cheng J."/>
            <person name="Ren Y."/>
            <person name="Zhao G."/>
            <person name="Gao C."/>
            <person name="Tang Y."/>
            <person name="Liu X."/>
            <person name="Han W."/>
            <person name="Peng X."/>
            <person name="Liu R."/>
            <person name="Wang L."/>
        </authorList>
    </citation>
    <scope>NUCLEOTIDE SEQUENCE [LARGE SCALE GENOMIC DNA]</scope>
    <source>
        <strain evidence="7 8">NG80-2</strain>
    </source>
</reference>
<dbReference type="SUPFAM" id="SSF52518">
    <property type="entry name" value="Thiamin diphosphate-binding fold (THDP-binding)"/>
    <property type="match status" value="2"/>
</dbReference>
<dbReference type="InterPro" id="IPR012001">
    <property type="entry name" value="Thiamin_PyroP_enz_TPP-bd_dom"/>
</dbReference>
<dbReference type="HOGENOM" id="CLU_013748_3_4_9"/>
<feature type="domain" description="Thiamine pyrophosphate enzyme N-terminal TPP-binding" evidence="6">
    <location>
        <begin position="17"/>
        <end position="126"/>
    </location>
</feature>
<dbReference type="GO" id="GO:0050660">
    <property type="term" value="F:flavin adenine dinucleotide binding"/>
    <property type="evidence" value="ECO:0007669"/>
    <property type="project" value="TreeGrafter"/>
</dbReference>